<name>A0ABV5UPL7_9MICC</name>
<keyword evidence="2" id="KW-1185">Reference proteome</keyword>
<organism evidence="1 2">
    <name type="scientific">Arthrobacter methylotrophus</name>
    <dbReference type="NCBI Taxonomy" id="121291"/>
    <lineage>
        <taxon>Bacteria</taxon>
        <taxon>Bacillati</taxon>
        <taxon>Actinomycetota</taxon>
        <taxon>Actinomycetes</taxon>
        <taxon>Micrococcales</taxon>
        <taxon>Micrococcaceae</taxon>
        <taxon>Arthrobacter</taxon>
    </lineage>
</organism>
<comment type="caution">
    <text evidence="1">The sequence shown here is derived from an EMBL/GenBank/DDBJ whole genome shotgun (WGS) entry which is preliminary data.</text>
</comment>
<dbReference type="Proteomes" id="UP001589536">
    <property type="component" value="Unassembled WGS sequence"/>
</dbReference>
<gene>
    <name evidence="1" type="ORF">ACFFPI_08520</name>
</gene>
<dbReference type="RefSeq" id="WP_376954077.1">
    <property type="nucleotide sequence ID" value="NZ_JBHMBH010000019.1"/>
</dbReference>
<evidence type="ECO:0000313" key="1">
    <source>
        <dbReference type="EMBL" id="MFB9714200.1"/>
    </source>
</evidence>
<evidence type="ECO:0000313" key="2">
    <source>
        <dbReference type="Proteomes" id="UP001589536"/>
    </source>
</evidence>
<reference evidence="1 2" key="1">
    <citation type="submission" date="2024-09" db="EMBL/GenBank/DDBJ databases">
        <authorList>
            <person name="Sun Q."/>
            <person name="Mori K."/>
        </authorList>
    </citation>
    <scope>NUCLEOTIDE SEQUENCE [LARGE SCALE GENOMIC DNA]</scope>
    <source>
        <strain evidence="1 2">JCM 13519</strain>
    </source>
</reference>
<accession>A0ABV5UPL7</accession>
<dbReference type="EMBL" id="JBHMBH010000019">
    <property type="protein sequence ID" value="MFB9714200.1"/>
    <property type="molecule type" value="Genomic_DNA"/>
</dbReference>
<sequence length="119" mass="12950">MPKRNQPTSIRAELVEPLTEILRDRELDIRQWPADEAAAYRDNGGFREGAAAVQQVKMSKAAAAIEAVFAEALRDAELKAYLEGVAAAQSMTGFSDETFRSILDKDGHANIDLDGSVIS</sequence>
<proteinExistence type="predicted"/>
<protein>
    <submittedName>
        <fullName evidence="1">Uncharacterized protein</fullName>
    </submittedName>
</protein>